<dbReference type="InterPro" id="IPR000192">
    <property type="entry name" value="Aminotrans_V_dom"/>
</dbReference>
<sequence>MQQPLEIGPGVAGRHGAAAGSPLAAGAGRGAGSGIHPETPIAQGAGMAPGPGFDAASPSGPGSGTPLGTAQAPAPGAPARPEPVFLSPGPTAVPQEVRAACARQVVLHRSAEFDRVSAAVREGLRRLFRTSGRVVVFPCSGTGALEAAVVNTLSPGDRVLAVVMGLFGDRFAAVAEAYGLEVDRLEVPWGQIPRTEQVLERLEAAGRGAGRPYRAVFLTHSETSTGALLPLEQLVPAIRRAAPEALVLVDMVSSFAAVPVAMDAWGIDVAVTGSQKALMTPPGLGIVALGPRALEAVEQARLPRFTWDVRPYLAGEGDFPYTPAVTLWFGLQAALERIAAEGEENVYRRHRLLSAMVRAGVRALGLEPLARDEEASPTVTAVPLPAGVRPGEVIRRLADDHGVVVVSAQGPLKDRAFRIGHMGALEPADILAAMTALDAVLGPMLAEAGRPVPPGAAAAAARAAWAQVAGEEGGA</sequence>
<dbReference type="eggNOG" id="COG0075">
    <property type="taxonomic scope" value="Bacteria"/>
</dbReference>
<dbReference type="HOGENOM" id="CLU_027686_1_1_9"/>
<dbReference type="EMBL" id="AENY02000003">
    <property type="protein sequence ID" value="EKP94311.1"/>
    <property type="molecule type" value="Genomic_DNA"/>
</dbReference>
<dbReference type="STRING" id="867903.ThesuDRAFT_02044"/>
<reference evidence="11" key="1">
    <citation type="submission" date="2010-10" db="EMBL/GenBank/DDBJ databases">
        <authorList>
            <consortium name="US DOE Joint Genome Institute (JGI-PGF)"/>
            <person name="Lucas S."/>
            <person name="Copeland A."/>
            <person name="Lapidus A."/>
            <person name="Bruce D."/>
            <person name="Goodwin L."/>
            <person name="Pitluck S."/>
            <person name="Kyrpides N."/>
            <person name="Mavromatis K."/>
            <person name="Detter J.C."/>
            <person name="Han C."/>
            <person name="Land M."/>
            <person name="Hauser L."/>
            <person name="Markowitz V."/>
            <person name="Cheng J.-F."/>
            <person name="Hugenholtz P."/>
            <person name="Woyke T."/>
            <person name="Wu D."/>
            <person name="Pukall R."/>
            <person name="Wahrenburg C."/>
            <person name="Brambilla E."/>
            <person name="Klenk H.-P."/>
            <person name="Eisen J.A."/>
        </authorList>
    </citation>
    <scope>NUCLEOTIDE SEQUENCE [LARGE SCALE GENOMIC DNA]</scope>
    <source>
        <strain evidence="11">DSM 13965</strain>
    </source>
</reference>
<keyword evidence="4" id="KW-0663">Pyridoxal phosphate</keyword>
<gene>
    <name evidence="11" type="ORF">ThesuDRAFT_02044</name>
</gene>
<evidence type="ECO:0000313" key="12">
    <source>
        <dbReference type="Proteomes" id="UP000005710"/>
    </source>
</evidence>
<feature type="region of interest" description="Disordered" evidence="9">
    <location>
        <begin position="1"/>
        <end position="88"/>
    </location>
</feature>
<dbReference type="Gene3D" id="3.90.1150.10">
    <property type="entry name" value="Aspartate Aminotransferase, domain 1"/>
    <property type="match status" value="1"/>
</dbReference>
<dbReference type="InterPro" id="IPR015424">
    <property type="entry name" value="PyrdxlP-dep_Trfase"/>
</dbReference>
<proteinExistence type="inferred from homology"/>
<comment type="cofactor">
    <cofactor evidence="1 8">
        <name>pyridoxal 5'-phosphate</name>
        <dbReference type="ChEBI" id="CHEBI:597326"/>
    </cofactor>
</comment>
<dbReference type="FunFam" id="3.40.640.10:FF:000054">
    <property type="entry name" value="Serine--glyoxylate aminotransferase"/>
    <property type="match status" value="1"/>
</dbReference>
<evidence type="ECO:0000256" key="1">
    <source>
        <dbReference type="ARBA" id="ARBA00001933"/>
    </source>
</evidence>
<dbReference type="InterPro" id="IPR015421">
    <property type="entry name" value="PyrdxlP-dep_Trfase_major"/>
</dbReference>
<dbReference type="InterPro" id="IPR020578">
    <property type="entry name" value="Aminotrans_V_PyrdxlP_BS"/>
</dbReference>
<evidence type="ECO:0000256" key="5">
    <source>
        <dbReference type="ARBA" id="ARBA00054899"/>
    </source>
</evidence>
<evidence type="ECO:0000256" key="6">
    <source>
        <dbReference type="ARBA" id="ARBA00079151"/>
    </source>
</evidence>
<name>K6QCN1_9FIRM</name>
<dbReference type="Gene3D" id="3.40.640.10">
    <property type="entry name" value="Type I PLP-dependent aspartate aminotransferase-like (Major domain)"/>
    <property type="match status" value="1"/>
</dbReference>
<dbReference type="PANTHER" id="PTHR21152:SF40">
    <property type="entry name" value="ALANINE--GLYOXYLATE AMINOTRANSFERASE"/>
    <property type="match status" value="1"/>
</dbReference>
<keyword evidence="11" id="KW-0032">Aminotransferase</keyword>
<protein>
    <recommendedName>
        <fullName evidence="6">Tritium exchange subunit</fullName>
    </recommendedName>
</protein>
<organism evidence="11 12">
    <name type="scientific">Thermaerobacter subterraneus DSM 13965</name>
    <dbReference type="NCBI Taxonomy" id="867903"/>
    <lineage>
        <taxon>Bacteria</taxon>
        <taxon>Bacillati</taxon>
        <taxon>Bacillota</taxon>
        <taxon>Clostridia</taxon>
        <taxon>Eubacteriales</taxon>
        <taxon>Clostridiales Family XVII. Incertae Sedis</taxon>
        <taxon>Thermaerobacter</taxon>
    </lineage>
</organism>
<comment type="caution">
    <text evidence="11">The sequence shown here is derived from an EMBL/GenBank/DDBJ whole genome shotgun (WGS) entry which is preliminary data.</text>
</comment>
<dbReference type="Pfam" id="PF00266">
    <property type="entry name" value="Aminotran_5"/>
    <property type="match status" value="1"/>
</dbReference>
<evidence type="ECO:0000256" key="8">
    <source>
        <dbReference type="RuleBase" id="RU004504"/>
    </source>
</evidence>
<dbReference type="PANTHER" id="PTHR21152">
    <property type="entry name" value="AMINOTRANSFERASE CLASS V"/>
    <property type="match status" value="1"/>
</dbReference>
<keyword evidence="11" id="KW-0808">Transferase</keyword>
<evidence type="ECO:0000256" key="7">
    <source>
        <dbReference type="RuleBase" id="RU004075"/>
    </source>
</evidence>
<comment type="function">
    <text evidence="5">Soluble hydrogenase catalyzes both production and consumption of hydrogen from suitable artificial electron donors or acceptors. This subunit catalyzes the tritium-exchange activity.</text>
</comment>
<evidence type="ECO:0000256" key="3">
    <source>
        <dbReference type="ARBA" id="ARBA00011771"/>
    </source>
</evidence>
<evidence type="ECO:0000256" key="2">
    <source>
        <dbReference type="ARBA" id="ARBA00009236"/>
    </source>
</evidence>
<evidence type="ECO:0000256" key="9">
    <source>
        <dbReference type="SAM" id="MobiDB-lite"/>
    </source>
</evidence>
<evidence type="ECO:0000256" key="4">
    <source>
        <dbReference type="ARBA" id="ARBA00022898"/>
    </source>
</evidence>
<dbReference type="Proteomes" id="UP000005710">
    <property type="component" value="Unassembled WGS sequence"/>
</dbReference>
<evidence type="ECO:0000313" key="11">
    <source>
        <dbReference type="EMBL" id="EKP94311.1"/>
    </source>
</evidence>
<evidence type="ECO:0000259" key="10">
    <source>
        <dbReference type="Pfam" id="PF00266"/>
    </source>
</evidence>
<accession>K6QCN1</accession>
<dbReference type="InterPro" id="IPR015422">
    <property type="entry name" value="PyrdxlP-dep_Trfase_small"/>
</dbReference>
<dbReference type="PROSITE" id="PS00595">
    <property type="entry name" value="AA_TRANSFER_CLASS_5"/>
    <property type="match status" value="1"/>
</dbReference>
<dbReference type="SUPFAM" id="SSF53383">
    <property type="entry name" value="PLP-dependent transferases"/>
    <property type="match status" value="1"/>
</dbReference>
<reference evidence="11" key="2">
    <citation type="submission" date="2012-10" db="EMBL/GenBank/DDBJ databases">
        <title>Improved high-quality draft of Thermaerobacter subterraneus C21, DSM 13965.</title>
        <authorList>
            <consortium name="DOE Joint Genome Institute"/>
            <person name="Eisen J."/>
            <person name="Huntemann M."/>
            <person name="Wei C.-L."/>
            <person name="Han J."/>
            <person name="Detter J.C."/>
            <person name="Han C."/>
            <person name="Tapia R."/>
            <person name="Chen A."/>
            <person name="Kyrpides N."/>
            <person name="Mavromatis K."/>
            <person name="Markowitz V."/>
            <person name="Szeto E."/>
            <person name="Ivanova N."/>
            <person name="Mikhailova N."/>
            <person name="Ovchinnikova G."/>
            <person name="Pagani I."/>
            <person name="Pati A."/>
            <person name="Goodwin L."/>
            <person name="Nordberg H.P."/>
            <person name="Cantor M.N."/>
            <person name="Hua S.X."/>
            <person name="Woyke T."/>
            <person name="Eisen J."/>
            <person name="Klenk H.-P."/>
        </authorList>
    </citation>
    <scope>NUCLEOTIDE SEQUENCE [LARGE SCALE GENOMIC DNA]</scope>
    <source>
        <strain evidence="11">DSM 13965</strain>
    </source>
</reference>
<dbReference type="GO" id="GO:0019265">
    <property type="term" value="P:glycine biosynthetic process, by transamination of glyoxylate"/>
    <property type="evidence" value="ECO:0007669"/>
    <property type="project" value="TreeGrafter"/>
</dbReference>
<dbReference type="AlphaFoldDB" id="K6QCN1"/>
<feature type="domain" description="Aminotransferase class V" evidence="10">
    <location>
        <begin position="88"/>
        <end position="406"/>
    </location>
</feature>
<dbReference type="GO" id="GO:0008453">
    <property type="term" value="F:alanine-glyoxylate transaminase activity"/>
    <property type="evidence" value="ECO:0007669"/>
    <property type="project" value="TreeGrafter"/>
</dbReference>
<dbReference type="GO" id="GO:0004760">
    <property type="term" value="F:L-serine-pyruvate transaminase activity"/>
    <property type="evidence" value="ECO:0007669"/>
    <property type="project" value="TreeGrafter"/>
</dbReference>
<dbReference type="RefSeq" id="WP_006904325.1">
    <property type="nucleotide sequence ID" value="NZ_JH976535.1"/>
</dbReference>
<comment type="subunit">
    <text evidence="3">Heterodimer of a large and a small subunit.</text>
</comment>
<comment type="similarity">
    <text evidence="2 7">Belongs to the class-V pyridoxal-phosphate-dependent aminotransferase family.</text>
</comment>
<keyword evidence="12" id="KW-1185">Reference proteome</keyword>
<feature type="compositionally biased region" description="Low complexity" evidence="9">
    <location>
        <begin position="48"/>
        <end position="74"/>
    </location>
</feature>
<feature type="compositionally biased region" description="Low complexity" evidence="9">
    <location>
        <begin position="16"/>
        <end position="26"/>
    </location>
</feature>